<keyword evidence="3" id="KW-1185">Reference proteome</keyword>
<organism evidence="2 3">
    <name type="scientific">Candidatus Manganitrophus noduliformans</name>
    <dbReference type="NCBI Taxonomy" id="2606439"/>
    <lineage>
        <taxon>Bacteria</taxon>
        <taxon>Pseudomonadati</taxon>
        <taxon>Nitrospirota</taxon>
        <taxon>Nitrospiria</taxon>
        <taxon>Candidatus Troglogloeales</taxon>
        <taxon>Candidatus Manganitrophaceae</taxon>
        <taxon>Candidatus Manganitrophus</taxon>
    </lineage>
</organism>
<dbReference type="Pfam" id="PF07589">
    <property type="entry name" value="PEP-CTERM"/>
    <property type="match status" value="1"/>
</dbReference>
<dbReference type="AlphaFoldDB" id="A0A7X6DRN6"/>
<evidence type="ECO:0000313" key="2">
    <source>
        <dbReference type="EMBL" id="NKE72136.1"/>
    </source>
</evidence>
<accession>A0A7X6DRN6</accession>
<dbReference type="NCBIfam" id="NF038141">
    <property type="entry name" value="choice_anch_N"/>
    <property type="match status" value="1"/>
</dbReference>
<feature type="domain" description="Ice-binding protein C-terminal" evidence="1">
    <location>
        <begin position="230"/>
        <end position="252"/>
    </location>
</feature>
<name>A0A7X6DRN6_9BACT</name>
<dbReference type="InterPro" id="IPR013424">
    <property type="entry name" value="Ice-binding_C"/>
</dbReference>
<dbReference type="Proteomes" id="UP000534783">
    <property type="component" value="Unassembled WGS sequence"/>
</dbReference>
<protein>
    <submittedName>
        <fullName evidence="2">PEP-CTERM sorting domain-containing protein</fullName>
    </submittedName>
</protein>
<evidence type="ECO:0000313" key="3">
    <source>
        <dbReference type="Proteomes" id="UP000534783"/>
    </source>
</evidence>
<comment type="caution">
    <text evidence="2">The sequence shown here is derived from an EMBL/GenBank/DDBJ whole genome shotgun (WGS) entry which is preliminary data.</text>
</comment>
<dbReference type="EMBL" id="VTOW01000003">
    <property type="protein sequence ID" value="NKE72136.1"/>
    <property type="molecule type" value="Genomic_DNA"/>
</dbReference>
<sequence>MNFSDRFQPAKKRFPLVSLYLFVCAILLIWDKPALALPTLQLDIGGGTYDLTTETIVSSGDSFTLYALLKPNLKNTLSDTYYISAALSPMVSDGTDLGSFQFNGSTIDVTGDMVYGVPPLEQILELQGWDSGDLPKHGIYPTYFAEFEFQFSSANRATGYNTQDDAGQGPIDDPSGALYYAAFVVDLSDLSPGYSIHFDLYNTKLKNGGDIDVTQFAPFSHDAEARRTEQVPGPSTLLLLGSGLIGLGLWKRNMRGTGK</sequence>
<gene>
    <name evidence="2" type="ORF">MNODULE_15410</name>
</gene>
<proteinExistence type="predicted"/>
<dbReference type="RefSeq" id="WP_238339593.1">
    <property type="nucleotide sequence ID" value="NZ_VTOW01000003.1"/>
</dbReference>
<reference evidence="2 3" key="1">
    <citation type="journal article" date="2020" name="Nature">
        <title>Bacterial chemolithoautotrophy via manganese oxidation.</title>
        <authorList>
            <person name="Yu H."/>
            <person name="Leadbetter J.R."/>
        </authorList>
    </citation>
    <scope>NUCLEOTIDE SEQUENCE [LARGE SCALE GENOMIC DNA]</scope>
    <source>
        <strain evidence="2 3">Mn-1</strain>
    </source>
</reference>
<evidence type="ECO:0000259" key="1">
    <source>
        <dbReference type="Pfam" id="PF07589"/>
    </source>
</evidence>